<dbReference type="PROSITE" id="PS50109">
    <property type="entry name" value="HIS_KIN"/>
    <property type="match status" value="1"/>
</dbReference>
<evidence type="ECO:0000313" key="13">
    <source>
        <dbReference type="Proteomes" id="UP000196084"/>
    </source>
</evidence>
<keyword evidence="10" id="KW-0812">Transmembrane</keyword>
<dbReference type="GO" id="GO:0007234">
    <property type="term" value="P:osmosensory signaling via phosphorelay pathway"/>
    <property type="evidence" value="ECO:0007669"/>
    <property type="project" value="TreeGrafter"/>
</dbReference>
<dbReference type="InterPro" id="IPR003594">
    <property type="entry name" value="HATPase_dom"/>
</dbReference>
<feature type="domain" description="Histidine kinase" evidence="11">
    <location>
        <begin position="171"/>
        <end position="382"/>
    </location>
</feature>
<dbReference type="OrthoDB" id="3369at2157"/>
<dbReference type="InterPro" id="IPR050351">
    <property type="entry name" value="BphY/WalK/GraS-like"/>
</dbReference>
<dbReference type="Gene3D" id="3.30.565.10">
    <property type="entry name" value="Histidine kinase-like ATPase, C-terminal domain"/>
    <property type="match status" value="1"/>
</dbReference>
<dbReference type="InterPro" id="IPR005467">
    <property type="entry name" value="His_kinase_dom"/>
</dbReference>
<reference evidence="12 13" key="1">
    <citation type="submission" date="2017-02" db="EMBL/GenBank/DDBJ databases">
        <title>Natronthermophilus aegyptiacus gen. nov.,sp. nov., an aerobic, extremely halophilic alkalithermophilic archaeon isolated from the athalassohaline Wadi An Natrun, Egypt.</title>
        <authorList>
            <person name="Zhao B."/>
        </authorList>
    </citation>
    <scope>NUCLEOTIDE SEQUENCE [LARGE SCALE GENOMIC DNA]</scope>
    <source>
        <strain evidence="12 13">CGMCC 1.3597</strain>
    </source>
</reference>
<dbReference type="PANTHER" id="PTHR42878:SF7">
    <property type="entry name" value="SENSOR HISTIDINE KINASE GLRK"/>
    <property type="match status" value="1"/>
</dbReference>
<feature type="coiled-coil region" evidence="8">
    <location>
        <begin position="144"/>
        <end position="171"/>
    </location>
</feature>
<keyword evidence="10" id="KW-0472">Membrane</keyword>
<keyword evidence="7" id="KW-0902">Two-component regulatory system</keyword>
<keyword evidence="4" id="KW-0547">Nucleotide-binding</keyword>
<evidence type="ECO:0000256" key="8">
    <source>
        <dbReference type="SAM" id="Coils"/>
    </source>
</evidence>
<accession>A0A202E534</accession>
<dbReference type="Pfam" id="PF02518">
    <property type="entry name" value="HATPase_c"/>
    <property type="match status" value="1"/>
</dbReference>
<dbReference type="InterPro" id="IPR004358">
    <property type="entry name" value="Sig_transdc_His_kin-like_C"/>
</dbReference>
<keyword evidence="8" id="KW-0175">Coiled coil</keyword>
<protein>
    <recommendedName>
        <fullName evidence="2">histidine kinase</fullName>
        <ecNumber evidence="2">2.7.13.3</ecNumber>
    </recommendedName>
</protein>
<evidence type="ECO:0000256" key="10">
    <source>
        <dbReference type="SAM" id="Phobius"/>
    </source>
</evidence>
<feature type="transmembrane region" description="Helical" evidence="10">
    <location>
        <begin position="54"/>
        <end position="75"/>
    </location>
</feature>
<dbReference type="InterPro" id="IPR036890">
    <property type="entry name" value="HATPase_C_sf"/>
</dbReference>
<evidence type="ECO:0000256" key="7">
    <source>
        <dbReference type="ARBA" id="ARBA00023012"/>
    </source>
</evidence>
<dbReference type="GO" id="GO:0005524">
    <property type="term" value="F:ATP binding"/>
    <property type="evidence" value="ECO:0007669"/>
    <property type="project" value="UniProtKB-KW"/>
</dbReference>
<dbReference type="AlphaFoldDB" id="A0A202E534"/>
<dbReference type="GO" id="GO:0004673">
    <property type="term" value="F:protein histidine kinase activity"/>
    <property type="evidence" value="ECO:0007669"/>
    <property type="project" value="UniProtKB-EC"/>
</dbReference>
<dbReference type="SMART" id="SM00387">
    <property type="entry name" value="HATPase_c"/>
    <property type="match status" value="1"/>
</dbReference>
<feature type="transmembrane region" description="Helical" evidence="10">
    <location>
        <begin position="23"/>
        <end position="42"/>
    </location>
</feature>
<dbReference type="SUPFAM" id="SSF55874">
    <property type="entry name" value="ATPase domain of HSP90 chaperone/DNA topoisomerase II/histidine kinase"/>
    <property type="match status" value="1"/>
</dbReference>
<sequence>MAERWADTPVFGQGLLSPTAKRFIGVCSICGCGFILALVALINRPSLASSPELAITSSLSILLALVLGLVGLWLWRQSISPQNVLRIAGWMVIGMASLGTLFLWTLTHQLAHGETMAQAHFVLANTLVAGGVLGIAIGLYDVRGKRYQRELEQERAKLADERAKLAFLNRMLRHYVLNGVNIITGHLTLLTGSVGPAGREHVDVIRDQSEDVADIVRKFRYLTQALLDETELQPRDLSADLSRRVTITAQSYEHAQIQADIPDGVTVLADELLDQVFENLLTNAIVHNDRDQPQVEVSVTDNTTDDTDDEFVLVEIADNGPGIPAEQYDSLLEWESKREEDESAGIGLAIVDTVVERYNGTVTFAENEPRGTLVSLELPGTAEAVVTTDTADPAAHTLETDVSQPTSETTTPGTASPTSESNTAEVSD</sequence>
<dbReference type="GO" id="GO:0000156">
    <property type="term" value="F:phosphorelay response regulator activity"/>
    <property type="evidence" value="ECO:0007669"/>
    <property type="project" value="TreeGrafter"/>
</dbReference>
<evidence type="ECO:0000256" key="4">
    <source>
        <dbReference type="ARBA" id="ARBA00022741"/>
    </source>
</evidence>
<dbReference type="PANTHER" id="PTHR42878">
    <property type="entry name" value="TWO-COMPONENT HISTIDINE KINASE"/>
    <property type="match status" value="1"/>
</dbReference>
<feature type="transmembrane region" description="Helical" evidence="10">
    <location>
        <begin position="87"/>
        <end position="107"/>
    </location>
</feature>
<evidence type="ECO:0000313" key="12">
    <source>
        <dbReference type="EMBL" id="OVE83351.1"/>
    </source>
</evidence>
<gene>
    <name evidence="12" type="ORF">B2G88_12860</name>
</gene>
<keyword evidence="5" id="KW-0418">Kinase</keyword>
<name>A0A202E534_9EURY</name>
<comment type="catalytic activity">
    <reaction evidence="1">
        <text>ATP + protein L-histidine = ADP + protein N-phospho-L-histidine.</text>
        <dbReference type="EC" id="2.7.13.3"/>
    </reaction>
</comment>
<dbReference type="CDD" id="cd00075">
    <property type="entry name" value="HATPase"/>
    <property type="match status" value="1"/>
</dbReference>
<dbReference type="Proteomes" id="UP000196084">
    <property type="component" value="Unassembled WGS sequence"/>
</dbReference>
<evidence type="ECO:0000256" key="2">
    <source>
        <dbReference type="ARBA" id="ARBA00012438"/>
    </source>
</evidence>
<evidence type="ECO:0000256" key="6">
    <source>
        <dbReference type="ARBA" id="ARBA00022840"/>
    </source>
</evidence>
<feature type="transmembrane region" description="Helical" evidence="10">
    <location>
        <begin position="119"/>
        <end position="140"/>
    </location>
</feature>
<dbReference type="RefSeq" id="WP_087714997.1">
    <property type="nucleotide sequence ID" value="NZ_MWPH01000003.1"/>
</dbReference>
<dbReference type="PRINTS" id="PR00344">
    <property type="entry name" value="BCTRLSENSOR"/>
</dbReference>
<evidence type="ECO:0000256" key="3">
    <source>
        <dbReference type="ARBA" id="ARBA00022679"/>
    </source>
</evidence>
<comment type="caution">
    <text evidence="12">The sequence shown here is derived from an EMBL/GenBank/DDBJ whole genome shotgun (WGS) entry which is preliminary data.</text>
</comment>
<keyword evidence="13" id="KW-1185">Reference proteome</keyword>
<evidence type="ECO:0000256" key="1">
    <source>
        <dbReference type="ARBA" id="ARBA00000085"/>
    </source>
</evidence>
<keyword evidence="6" id="KW-0067">ATP-binding</keyword>
<keyword evidence="10" id="KW-1133">Transmembrane helix</keyword>
<dbReference type="GO" id="GO:0030295">
    <property type="term" value="F:protein kinase activator activity"/>
    <property type="evidence" value="ECO:0007669"/>
    <property type="project" value="TreeGrafter"/>
</dbReference>
<evidence type="ECO:0000256" key="5">
    <source>
        <dbReference type="ARBA" id="ARBA00022777"/>
    </source>
</evidence>
<feature type="compositionally biased region" description="Polar residues" evidence="9">
    <location>
        <begin position="400"/>
        <end position="428"/>
    </location>
</feature>
<proteinExistence type="predicted"/>
<dbReference type="EMBL" id="MWPH01000003">
    <property type="protein sequence ID" value="OVE83351.1"/>
    <property type="molecule type" value="Genomic_DNA"/>
</dbReference>
<feature type="region of interest" description="Disordered" evidence="9">
    <location>
        <begin position="389"/>
        <end position="428"/>
    </location>
</feature>
<evidence type="ECO:0000259" key="11">
    <source>
        <dbReference type="PROSITE" id="PS50109"/>
    </source>
</evidence>
<dbReference type="EC" id="2.7.13.3" evidence="2"/>
<keyword evidence="3" id="KW-0808">Transferase</keyword>
<evidence type="ECO:0000256" key="9">
    <source>
        <dbReference type="SAM" id="MobiDB-lite"/>
    </source>
</evidence>
<organism evidence="12 13">
    <name type="scientific">Natronolimnobius baerhuensis</name>
    <dbReference type="NCBI Taxonomy" id="253108"/>
    <lineage>
        <taxon>Archaea</taxon>
        <taxon>Methanobacteriati</taxon>
        <taxon>Methanobacteriota</taxon>
        <taxon>Stenosarchaea group</taxon>
        <taxon>Halobacteria</taxon>
        <taxon>Halobacteriales</taxon>
        <taxon>Natrialbaceae</taxon>
        <taxon>Natronolimnobius</taxon>
    </lineage>
</organism>